<dbReference type="KEGG" id="vg:63911827"/>
<accession>A0A7T7GTG4</accession>
<evidence type="ECO:0000313" key="2">
    <source>
        <dbReference type="EMBL" id="QQM15159.1"/>
    </source>
</evidence>
<keyword evidence="3" id="KW-1185">Reference proteome</keyword>
<name>A0A7T7GTG4_9CAUD</name>
<dbReference type="Proteomes" id="UP000596151">
    <property type="component" value="Segment"/>
</dbReference>
<sequence length="131" mass="13921">MNKGDILAKASELVNGNRDKDYGDAKTNHQRIADMWSVVLGKTVEPHEVAACMVLLKVARLVETPDHLDSWVDMAGYAGIGGEIATGGKGDEPDPAPKSAGGFTPGNVVNIVDLDAVRFAHNRAVNSRGRL</sequence>
<dbReference type="Pfam" id="PF19905">
    <property type="entry name" value="DUF6378"/>
    <property type="match status" value="1"/>
</dbReference>
<evidence type="ECO:0000259" key="1">
    <source>
        <dbReference type="Pfam" id="PF19905"/>
    </source>
</evidence>
<dbReference type="GeneID" id="63911827"/>
<protein>
    <recommendedName>
        <fullName evidence="1">DUF6378 domain-containing protein</fullName>
    </recommendedName>
</protein>
<organism evidence="2 3">
    <name type="scientific">Gordonia phage TinaLin</name>
    <dbReference type="NCBI Taxonomy" id="2797324"/>
    <lineage>
        <taxon>Viruses</taxon>
        <taxon>Duplodnaviria</taxon>
        <taxon>Heunggongvirae</taxon>
        <taxon>Uroviricota</taxon>
        <taxon>Caudoviricetes</taxon>
        <taxon>Ruthgordonvirinae</taxon>
        <taxon>Tinalinvirus</taxon>
        <taxon>Tinalinvirus tinalin</taxon>
    </lineage>
</organism>
<evidence type="ECO:0000313" key="3">
    <source>
        <dbReference type="Proteomes" id="UP000596151"/>
    </source>
</evidence>
<reference evidence="2 3" key="1">
    <citation type="submission" date="2020-10" db="EMBL/GenBank/DDBJ databases">
        <authorList>
            <person name="Tina S.-P."/>
            <person name="Abby P."/>
            <person name="Briggs L.A."/>
            <person name="Washington J.M."/>
            <person name="Garlena R.A."/>
            <person name="Russell D.A."/>
            <person name="Pope W.H."/>
            <person name="Jacobs-Sera D."/>
            <person name="Hatfull G.F."/>
        </authorList>
    </citation>
    <scope>NUCLEOTIDE SEQUENCE [LARGE SCALE GENOMIC DNA]</scope>
</reference>
<dbReference type="EMBL" id="MW132713">
    <property type="protein sequence ID" value="QQM15159.1"/>
    <property type="molecule type" value="Genomic_DNA"/>
</dbReference>
<proteinExistence type="predicted"/>
<feature type="domain" description="DUF6378" evidence="1">
    <location>
        <begin position="6"/>
        <end position="85"/>
    </location>
</feature>
<dbReference type="RefSeq" id="YP_010051086.1">
    <property type="nucleotide sequence ID" value="NC_054437.1"/>
</dbReference>
<gene>
    <name evidence="2" type="primary">71</name>
    <name evidence="2" type="ORF">SEA_TINALIN_71</name>
</gene>
<dbReference type="InterPro" id="IPR045958">
    <property type="entry name" value="DUF6378"/>
</dbReference>